<dbReference type="EnsemblPlants" id="ORUFI09G14950.1">
    <property type="protein sequence ID" value="ORUFI09G14950.1"/>
    <property type="gene ID" value="ORUFI09G14950"/>
</dbReference>
<keyword evidence="1" id="KW-1133">Transmembrane helix</keyword>
<proteinExistence type="predicted"/>
<accession>A0A0E0QSS0</accession>
<protein>
    <submittedName>
        <fullName evidence="2">Uncharacterized protein</fullName>
    </submittedName>
</protein>
<evidence type="ECO:0000256" key="1">
    <source>
        <dbReference type="SAM" id="Phobius"/>
    </source>
</evidence>
<dbReference type="Gramene" id="ORUFI09G14950.1">
    <property type="protein sequence ID" value="ORUFI09G14950.1"/>
    <property type="gene ID" value="ORUFI09G14950"/>
</dbReference>
<dbReference type="AlphaFoldDB" id="A0A0E0QSS0"/>
<reference evidence="2" key="2">
    <citation type="submission" date="2015-06" db="UniProtKB">
        <authorList>
            <consortium name="EnsemblPlants"/>
        </authorList>
    </citation>
    <scope>IDENTIFICATION</scope>
</reference>
<name>A0A0E0QSS0_ORYRU</name>
<dbReference type="Proteomes" id="UP000008022">
    <property type="component" value="Unassembled WGS sequence"/>
</dbReference>
<keyword evidence="1" id="KW-0812">Transmembrane</keyword>
<keyword evidence="3" id="KW-1185">Reference proteome</keyword>
<dbReference type="HOGENOM" id="CLU_2201340_0_0_1"/>
<feature type="transmembrane region" description="Helical" evidence="1">
    <location>
        <begin position="59"/>
        <end position="80"/>
    </location>
</feature>
<evidence type="ECO:0000313" key="2">
    <source>
        <dbReference type="EnsemblPlants" id="ORUFI09G14950.1"/>
    </source>
</evidence>
<keyword evidence="1" id="KW-0472">Membrane</keyword>
<organism evidence="2 3">
    <name type="scientific">Oryza rufipogon</name>
    <name type="common">Brownbeard rice</name>
    <name type="synonym">Asian wild rice</name>
    <dbReference type="NCBI Taxonomy" id="4529"/>
    <lineage>
        <taxon>Eukaryota</taxon>
        <taxon>Viridiplantae</taxon>
        <taxon>Streptophyta</taxon>
        <taxon>Embryophyta</taxon>
        <taxon>Tracheophyta</taxon>
        <taxon>Spermatophyta</taxon>
        <taxon>Magnoliopsida</taxon>
        <taxon>Liliopsida</taxon>
        <taxon>Poales</taxon>
        <taxon>Poaceae</taxon>
        <taxon>BOP clade</taxon>
        <taxon>Oryzoideae</taxon>
        <taxon>Oryzeae</taxon>
        <taxon>Oryzinae</taxon>
        <taxon>Oryza</taxon>
    </lineage>
</organism>
<reference evidence="3" key="1">
    <citation type="submission" date="2013-06" db="EMBL/GenBank/DDBJ databases">
        <authorList>
            <person name="Zhao Q."/>
        </authorList>
    </citation>
    <scope>NUCLEOTIDE SEQUENCE</scope>
    <source>
        <strain evidence="3">cv. W1943</strain>
    </source>
</reference>
<sequence>MSAELVWRWSISALAVDSQVGAISSMSFCWSKWRSVTLSGGRSGASLLLGLCVGDVGEWVVVFFSFFLVTTLQGCNLVIFPCSINRTSHRLVRVVQKKFENPMEWTIL</sequence>
<evidence type="ECO:0000313" key="3">
    <source>
        <dbReference type="Proteomes" id="UP000008022"/>
    </source>
</evidence>